<evidence type="ECO:0000313" key="11">
    <source>
        <dbReference type="EMBL" id="KAK7208637.1"/>
    </source>
</evidence>
<keyword evidence="6" id="KW-0325">Glycoprotein</keyword>
<dbReference type="PIRSF" id="PIRSF016302">
    <property type="entry name" value="Man_a_manosd"/>
    <property type="match status" value="1"/>
</dbReference>
<keyword evidence="7 8" id="KW-0326">Glycosidase</keyword>
<evidence type="ECO:0000256" key="5">
    <source>
        <dbReference type="ARBA" id="ARBA00022801"/>
    </source>
</evidence>
<dbReference type="Proteomes" id="UP001498771">
    <property type="component" value="Unassembled WGS sequence"/>
</dbReference>
<evidence type="ECO:0000256" key="1">
    <source>
        <dbReference type="ARBA" id="ARBA00001452"/>
    </source>
</evidence>
<dbReference type="PANTHER" id="PTHR12145">
    <property type="entry name" value="MANNAN ENDO-1,6-ALPHA-MANNOSIDASE DCW1"/>
    <property type="match status" value="1"/>
</dbReference>
<evidence type="ECO:0000256" key="6">
    <source>
        <dbReference type="ARBA" id="ARBA00023180"/>
    </source>
</evidence>
<dbReference type="GeneID" id="90040128"/>
<accession>A0ABR1FFQ3</accession>
<dbReference type="InterPro" id="IPR014480">
    <property type="entry name" value="Mannan-1_6-alpha_mannosidase"/>
</dbReference>
<organism evidence="11 12">
    <name type="scientific">Myxozyma melibiosi</name>
    <dbReference type="NCBI Taxonomy" id="54550"/>
    <lineage>
        <taxon>Eukaryota</taxon>
        <taxon>Fungi</taxon>
        <taxon>Dikarya</taxon>
        <taxon>Ascomycota</taxon>
        <taxon>Saccharomycotina</taxon>
        <taxon>Lipomycetes</taxon>
        <taxon>Lipomycetales</taxon>
        <taxon>Lipomycetaceae</taxon>
        <taxon>Myxozyma</taxon>
    </lineage>
</organism>
<comment type="similarity">
    <text evidence="2 8">Belongs to the glycosyl hydrolase 76 family.</text>
</comment>
<proteinExistence type="inferred from homology"/>
<evidence type="ECO:0000256" key="9">
    <source>
        <dbReference type="SAM" id="Phobius"/>
    </source>
</evidence>
<reference evidence="11 12" key="1">
    <citation type="submission" date="2024-03" db="EMBL/GenBank/DDBJ databases">
        <title>Genome-scale model development and genomic sequencing of the oleaginous clade Lipomyces.</title>
        <authorList>
            <consortium name="Lawrence Berkeley National Laboratory"/>
            <person name="Czajka J.J."/>
            <person name="Han Y."/>
            <person name="Kim J."/>
            <person name="Mondo S.J."/>
            <person name="Hofstad B.A."/>
            <person name="Robles A."/>
            <person name="Haridas S."/>
            <person name="Riley R."/>
            <person name="LaButti K."/>
            <person name="Pangilinan J."/>
            <person name="Andreopoulos W."/>
            <person name="Lipzen A."/>
            <person name="Yan J."/>
            <person name="Wang M."/>
            <person name="Ng V."/>
            <person name="Grigoriev I.V."/>
            <person name="Spatafora J.W."/>
            <person name="Magnuson J.K."/>
            <person name="Baker S.E."/>
            <person name="Pomraning K.R."/>
        </authorList>
    </citation>
    <scope>NUCLEOTIDE SEQUENCE [LARGE SCALE GENOMIC DNA]</scope>
    <source>
        <strain evidence="11 12">Phaff 52-87</strain>
    </source>
</reference>
<evidence type="ECO:0000256" key="2">
    <source>
        <dbReference type="ARBA" id="ARBA00009699"/>
    </source>
</evidence>
<keyword evidence="5 8" id="KW-0378">Hydrolase</keyword>
<evidence type="ECO:0000256" key="8">
    <source>
        <dbReference type="PIRNR" id="PIRNR016302"/>
    </source>
</evidence>
<dbReference type="Gene3D" id="1.50.10.20">
    <property type="match status" value="1"/>
</dbReference>
<keyword evidence="4 10" id="KW-0732">Signal</keyword>
<evidence type="ECO:0000313" key="12">
    <source>
        <dbReference type="Proteomes" id="UP001498771"/>
    </source>
</evidence>
<feature type="transmembrane region" description="Helical" evidence="9">
    <location>
        <begin position="435"/>
        <end position="457"/>
    </location>
</feature>
<dbReference type="GO" id="GO:0016787">
    <property type="term" value="F:hydrolase activity"/>
    <property type="evidence" value="ECO:0007669"/>
    <property type="project" value="UniProtKB-KW"/>
</dbReference>
<protein>
    <recommendedName>
        <fullName evidence="3 8">Mannan endo-1,6-alpha-mannosidase</fullName>
        <ecNumber evidence="3 8">3.2.1.101</ecNumber>
    </recommendedName>
</protein>
<sequence length="476" mass="51712">MRSFTGILLLLAASLVRPAKAQITLDTSSEDSIISACATIASGLMNYYHGNESGYTPGIFSGDYYWWESGAAWGSLIDYQFYTGDDQYNDLILNGMIFQVGDNWDYAPANQTSSLGNDDQGFWGLAAMQAAERNFTNPADDKPQWLALAQAVFNSIALVWGTDVCDGGVRWQKFVFNNGYDYKNSISNGILLQLGGRLARYTGNDTYADWAEKVWQWEEDTGLITSDYFVYDGASTDDDCATIDSIQWTYNMGVFMAGCAYMYNYTYENGNSTAADTWKTRLDGLIGTLHVFISDSTDIVYEPACEVSAACDVDQQSFKAYLARFMGLTIQVAPYTYDTLFPVIQASAAAAIATCSGGTDGVTCGYTWLTGAYDGSYGLGEQMAALEMTQQLMIAYGADVPYTNSTGGSSTGDASGGTKGTSADYTGDMTTKDKAGAWAITVVICLVVVLATVWCGMEGTMEGTKNLKEWIRLDDL</sequence>
<name>A0ABR1FFQ3_9ASCO</name>
<comment type="caution">
    <text evidence="11">The sequence shown here is derived from an EMBL/GenBank/DDBJ whole genome shotgun (WGS) entry which is preliminary data.</text>
</comment>
<evidence type="ECO:0000256" key="3">
    <source>
        <dbReference type="ARBA" id="ARBA00012350"/>
    </source>
</evidence>
<dbReference type="PANTHER" id="PTHR12145:SF36">
    <property type="entry name" value="MANNAN ENDO-1,6-ALPHA-MANNOSIDASE DCW1"/>
    <property type="match status" value="1"/>
</dbReference>
<gene>
    <name evidence="11" type="ORF">BZA70DRAFT_298657</name>
</gene>
<dbReference type="RefSeq" id="XP_064771670.1">
    <property type="nucleotide sequence ID" value="XM_064914616.1"/>
</dbReference>
<dbReference type="EMBL" id="JBBJBU010000001">
    <property type="protein sequence ID" value="KAK7208637.1"/>
    <property type="molecule type" value="Genomic_DNA"/>
</dbReference>
<keyword evidence="9" id="KW-0472">Membrane</keyword>
<keyword evidence="9" id="KW-1133">Transmembrane helix</keyword>
<dbReference type="InterPro" id="IPR008928">
    <property type="entry name" value="6-hairpin_glycosidase_sf"/>
</dbReference>
<dbReference type="Pfam" id="PF03663">
    <property type="entry name" value="Glyco_hydro_76"/>
    <property type="match status" value="1"/>
</dbReference>
<comment type="catalytic activity">
    <reaction evidence="1 8">
        <text>Random hydrolysis of (1-&gt;6)-alpha-D-mannosidic linkages in unbranched (1-&gt;6)-mannans.</text>
        <dbReference type="EC" id="3.2.1.101"/>
    </reaction>
</comment>
<evidence type="ECO:0000256" key="4">
    <source>
        <dbReference type="ARBA" id="ARBA00022729"/>
    </source>
</evidence>
<evidence type="ECO:0000256" key="7">
    <source>
        <dbReference type="ARBA" id="ARBA00023295"/>
    </source>
</evidence>
<feature type="chain" id="PRO_5045082731" description="Mannan endo-1,6-alpha-mannosidase" evidence="10">
    <location>
        <begin position="22"/>
        <end position="476"/>
    </location>
</feature>
<evidence type="ECO:0000256" key="10">
    <source>
        <dbReference type="SAM" id="SignalP"/>
    </source>
</evidence>
<dbReference type="EC" id="3.2.1.101" evidence="3 8"/>
<dbReference type="InterPro" id="IPR005198">
    <property type="entry name" value="Glyco_hydro_76"/>
</dbReference>
<keyword evidence="12" id="KW-1185">Reference proteome</keyword>
<keyword evidence="9" id="KW-0812">Transmembrane</keyword>
<dbReference type="SUPFAM" id="SSF48208">
    <property type="entry name" value="Six-hairpin glycosidases"/>
    <property type="match status" value="1"/>
</dbReference>
<feature type="signal peptide" evidence="10">
    <location>
        <begin position="1"/>
        <end position="21"/>
    </location>
</feature>